<evidence type="ECO:0000256" key="5">
    <source>
        <dbReference type="ARBA" id="ARBA00057039"/>
    </source>
</evidence>
<dbReference type="CDD" id="cd00377">
    <property type="entry name" value="ICL_PEPM"/>
    <property type="match status" value="1"/>
</dbReference>
<dbReference type="GO" id="GO:0046421">
    <property type="term" value="F:methylisocitrate lyase activity"/>
    <property type="evidence" value="ECO:0007669"/>
    <property type="project" value="UniProtKB-EC"/>
</dbReference>
<dbReference type="EMBL" id="FNOB01000012">
    <property type="protein sequence ID" value="SDX22192.1"/>
    <property type="molecule type" value="Genomic_DNA"/>
</dbReference>
<reference evidence="7" key="1">
    <citation type="journal article" date="2014" name="Int. J. Syst. Evol. Microbiol.">
        <title>Complete genome sequence of Corynebacterium casei LMG S-19264T (=DSM 44701T), isolated from a smear-ripened cheese.</title>
        <authorList>
            <consortium name="US DOE Joint Genome Institute (JGI-PGF)"/>
            <person name="Walter F."/>
            <person name="Albersmeier A."/>
            <person name="Kalinowski J."/>
            <person name="Ruckert C."/>
        </authorList>
    </citation>
    <scope>NUCLEOTIDE SEQUENCE</scope>
    <source>
        <strain evidence="7">CGMCC 1.10859</strain>
    </source>
</reference>
<gene>
    <name evidence="7" type="ORF">GCM10008024_25710</name>
    <name evidence="8" type="ORF">SAMN05444006_1129</name>
</gene>
<organism evidence="7 10">
    <name type="scientific">Allgaiera indica</name>
    <dbReference type="NCBI Taxonomy" id="765699"/>
    <lineage>
        <taxon>Bacteria</taxon>
        <taxon>Pseudomonadati</taxon>
        <taxon>Pseudomonadota</taxon>
        <taxon>Alphaproteobacteria</taxon>
        <taxon>Rhodobacterales</taxon>
        <taxon>Paracoccaceae</taxon>
        <taxon>Allgaiera</taxon>
    </lineage>
</organism>
<evidence type="ECO:0000256" key="6">
    <source>
        <dbReference type="ARBA" id="ARBA00073849"/>
    </source>
</evidence>
<dbReference type="EMBL" id="BNAB01000012">
    <property type="protein sequence ID" value="GHE03241.1"/>
    <property type="molecule type" value="Genomic_DNA"/>
</dbReference>
<accession>A0AAN4USP3</accession>
<evidence type="ECO:0000313" key="9">
    <source>
        <dbReference type="Proteomes" id="UP000199541"/>
    </source>
</evidence>
<dbReference type="SUPFAM" id="SSF51621">
    <property type="entry name" value="Phosphoenolpyruvate/pyruvate domain"/>
    <property type="match status" value="1"/>
</dbReference>
<evidence type="ECO:0000256" key="3">
    <source>
        <dbReference type="ARBA" id="ARBA00012260"/>
    </source>
</evidence>
<dbReference type="PROSITE" id="PS00161">
    <property type="entry name" value="ISOCITRATE_LYASE"/>
    <property type="match status" value="1"/>
</dbReference>
<evidence type="ECO:0000256" key="1">
    <source>
        <dbReference type="ARBA" id="ARBA00001050"/>
    </source>
</evidence>
<dbReference type="InterPro" id="IPR018523">
    <property type="entry name" value="Isocitrate_lyase_ph_CS"/>
</dbReference>
<name>A0AAN4USP3_9RHOB</name>
<proteinExistence type="inferred from homology"/>
<dbReference type="InterPro" id="IPR015813">
    <property type="entry name" value="Pyrv/PenolPyrv_kinase-like_dom"/>
</dbReference>
<comment type="similarity">
    <text evidence="2">Belongs to the isocitrate lyase/PEP mutase superfamily. Methylisocitrate lyase family.</text>
</comment>
<evidence type="ECO:0000313" key="10">
    <source>
        <dbReference type="Proteomes" id="UP000634647"/>
    </source>
</evidence>
<reference evidence="7" key="3">
    <citation type="submission" date="2023-06" db="EMBL/GenBank/DDBJ databases">
        <authorList>
            <person name="Sun Q."/>
            <person name="Zhou Y."/>
        </authorList>
    </citation>
    <scope>NUCLEOTIDE SEQUENCE</scope>
    <source>
        <strain evidence="7">CGMCC 1.10859</strain>
    </source>
</reference>
<keyword evidence="7" id="KW-0456">Lyase</keyword>
<dbReference type="PANTHER" id="PTHR42905:SF5">
    <property type="entry name" value="CARBOXYVINYL-CARBOXYPHOSPHONATE PHOSPHORYLMUTASE, CHLOROPLASTIC"/>
    <property type="match status" value="1"/>
</dbReference>
<evidence type="ECO:0000256" key="4">
    <source>
        <dbReference type="ARBA" id="ARBA00044762"/>
    </source>
</evidence>
<dbReference type="PANTHER" id="PTHR42905">
    <property type="entry name" value="PHOSPHOENOLPYRUVATE CARBOXYLASE"/>
    <property type="match status" value="1"/>
</dbReference>
<dbReference type="EC" id="4.1.3.30" evidence="3"/>
<comment type="subunit">
    <text evidence="4">Homotetramer; dimer of dimers.</text>
</comment>
<comment type="catalytic activity">
    <reaction evidence="1">
        <text>(2S,3R)-3-hydroxybutane-1,2,3-tricarboxylate = pyruvate + succinate</text>
        <dbReference type="Rhea" id="RHEA:16809"/>
        <dbReference type="ChEBI" id="CHEBI:15361"/>
        <dbReference type="ChEBI" id="CHEBI:30031"/>
        <dbReference type="ChEBI" id="CHEBI:57429"/>
        <dbReference type="EC" id="4.1.3.30"/>
    </reaction>
</comment>
<comment type="function">
    <text evidence="5">Involved in the catabolism of short chain fatty acids (SCFA) via the 2-methylcitrate cycle I (propionate degradation route). Catalyzes the thermodynamically favored C-C bond cleavage of (2R,3S)-2-methylisocitrate to yield pyruvate and succinate via an alpha-carboxy-carbanion intermediate.</text>
</comment>
<sequence length="287" mass="30336">MSLKTRLRAPEILVAPGVYDGLSAHVAAQSGAEAVYLSGASLAYTRFGGPDLGLVGMSEVAEAVAAIRDRVEVPVIVDADTGFGNALNVQRTVRTFERAGANAIQLEDQTLPKRCGHLDGKTLVPTGEMTGKIRAALDARTSEETLIIARTDAIAVEGFEAALARAHAYAEAGADMLFVEALRDQDQMRRAVAELGPRCPLMVNMVEGGKTPAADAAELQALGFDLVIFPGGAVRAIARTLQEYYASLMTHGTNAPFAARMFDFKGLNALIGTPEILARGDSYGDDQ</sequence>
<dbReference type="AlphaFoldDB" id="A0AAN4USP3"/>
<dbReference type="InterPro" id="IPR040442">
    <property type="entry name" value="Pyrv_kinase-like_dom_sf"/>
</dbReference>
<evidence type="ECO:0000313" key="7">
    <source>
        <dbReference type="EMBL" id="GHE03241.1"/>
    </source>
</evidence>
<dbReference type="InterPro" id="IPR039556">
    <property type="entry name" value="ICL/PEPM"/>
</dbReference>
<evidence type="ECO:0000256" key="2">
    <source>
        <dbReference type="ARBA" id="ARBA00009282"/>
    </source>
</evidence>
<dbReference type="Proteomes" id="UP000199541">
    <property type="component" value="Unassembled WGS sequence"/>
</dbReference>
<dbReference type="RefSeq" id="WP_035846280.1">
    <property type="nucleotide sequence ID" value="NZ_BNAB01000012.1"/>
</dbReference>
<comment type="caution">
    <text evidence="7">The sequence shown here is derived from an EMBL/GenBank/DDBJ whole genome shotgun (WGS) entry which is preliminary data.</text>
</comment>
<dbReference type="Gene3D" id="3.20.20.60">
    <property type="entry name" value="Phosphoenolpyruvate-binding domains"/>
    <property type="match status" value="1"/>
</dbReference>
<evidence type="ECO:0000313" key="8">
    <source>
        <dbReference type="EMBL" id="SDX22192.1"/>
    </source>
</evidence>
<protein>
    <recommendedName>
        <fullName evidence="6">2-methylisocitrate lyase</fullName>
        <ecNumber evidence="3">4.1.3.30</ecNumber>
    </recommendedName>
</protein>
<dbReference type="FunFam" id="3.20.20.60:FF:000009">
    <property type="entry name" value="2-methylisocitrate lyase"/>
    <property type="match status" value="1"/>
</dbReference>
<reference evidence="8 9" key="2">
    <citation type="submission" date="2016-10" db="EMBL/GenBank/DDBJ databases">
        <authorList>
            <person name="Varghese N."/>
            <person name="Submissions S."/>
        </authorList>
    </citation>
    <scope>NUCLEOTIDE SEQUENCE [LARGE SCALE GENOMIC DNA]</scope>
    <source>
        <strain evidence="8 9">DSM 24802</strain>
    </source>
</reference>
<dbReference type="Pfam" id="PF13714">
    <property type="entry name" value="PEP_mutase"/>
    <property type="match status" value="1"/>
</dbReference>
<keyword evidence="9" id="KW-1185">Reference proteome</keyword>
<dbReference type="Proteomes" id="UP000634647">
    <property type="component" value="Unassembled WGS sequence"/>
</dbReference>